<keyword evidence="1" id="KW-1133">Transmembrane helix</keyword>
<evidence type="ECO:0000256" key="1">
    <source>
        <dbReference type="SAM" id="Phobius"/>
    </source>
</evidence>
<keyword evidence="1" id="KW-0472">Membrane</keyword>
<dbReference type="RefSeq" id="WP_157427434.1">
    <property type="nucleotide sequence ID" value="NZ_BAAANK010000006.1"/>
</dbReference>
<organism evidence="2 3">
    <name type="scientific">Agromyces salentinus</name>
    <dbReference type="NCBI Taxonomy" id="269421"/>
    <lineage>
        <taxon>Bacteria</taxon>
        <taxon>Bacillati</taxon>
        <taxon>Actinomycetota</taxon>
        <taxon>Actinomycetes</taxon>
        <taxon>Micrococcales</taxon>
        <taxon>Microbacteriaceae</taxon>
        <taxon>Agromyces</taxon>
    </lineage>
</organism>
<dbReference type="EMBL" id="BAAANK010000006">
    <property type="protein sequence ID" value="GAA1838431.1"/>
    <property type="molecule type" value="Genomic_DNA"/>
</dbReference>
<protein>
    <recommendedName>
        <fullName evidence="4">Polysaccharide pyruvyl transferase family protein</fullName>
    </recommendedName>
</protein>
<feature type="transmembrane region" description="Helical" evidence="1">
    <location>
        <begin position="102"/>
        <end position="118"/>
    </location>
</feature>
<evidence type="ECO:0000313" key="2">
    <source>
        <dbReference type="EMBL" id="GAA1838431.1"/>
    </source>
</evidence>
<dbReference type="Proteomes" id="UP001501746">
    <property type="component" value="Unassembled WGS sequence"/>
</dbReference>
<evidence type="ECO:0008006" key="4">
    <source>
        <dbReference type="Google" id="ProtNLM"/>
    </source>
</evidence>
<accession>A0ABN2MUU0</accession>
<keyword evidence="3" id="KW-1185">Reference proteome</keyword>
<proteinExistence type="predicted"/>
<name>A0ABN2MUU0_9MICO</name>
<feature type="transmembrane region" description="Helical" evidence="1">
    <location>
        <begin position="64"/>
        <end position="81"/>
    </location>
</feature>
<evidence type="ECO:0000313" key="3">
    <source>
        <dbReference type="Proteomes" id="UP001501746"/>
    </source>
</evidence>
<comment type="caution">
    <text evidence="2">The sequence shown here is derived from an EMBL/GenBank/DDBJ whole genome shotgun (WGS) entry which is preliminary data.</text>
</comment>
<reference evidence="2 3" key="1">
    <citation type="journal article" date="2019" name="Int. J. Syst. Evol. Microbiol.">
        <title>The Global Catalogue of Microorganisms (GCM) 10K type strain sequencing project: providing services to taxonomists for standard genome sequencing and annotation.</title>
        <authorList>
            <consortium name="The Broad Institute Genomics Platform"/>
            <consortium name="The Broad Institute Genome Sequencing Center for Infectious Disease"/>
            <person name="Wu L."/>
            <person name="Ma J."/>
        </authorList>
    </citation>
    <scope>NUCLEOTIDE SEQUENCE [LARGE SCALE GENOMIC DNA]</scope>
    <source>
        <strain evidence="2 3">JCM 14323</strain>
    </source>
</reference>
<gene>
    <name evidence="2" type="ORF">GCM10009750_25080</name>
</gene>
<keyword evidence="1" id="KW-0812">Transmembrane</keyword>
<sequence length="354" mass="38318">MGDAALSQGRALYSYLTGQYDNLGDAILRRGMMAQLGPVGSWHVYLGGAPSDYVASLELPGGTTIYRSFVVWFLAACIGMMRFRRSAFVSNPGEISSTRIEFLWGVVGSVLMAIGMIFQNPGYRLGIGARDKSRPLSLGHETATRLAARTVWRDATSSELFGRGDIAPDWAFALSGRPPGNDRRFIALIYRSDKPLPSLEILQAVGGWAAERGKELLVVTQVSRDYHANCRLAKQLNVPHIGREGANLIQMEHLVRATYAETSIVLGNRIHGLILGAVDGAVPAVILGHPDLKVRRTLRAAGLHLFAAAPISTPESVVAYLDGLEGGRLESVKAVKAAGERLRQLSCSIRDELV</sequence>